<sequence>MAKATLRYTTRHLNELGLFIEVPGRADNDRTRQKAIEEIQRRMDDPDDNSLNPDSFADGLSIEDLIVVEPPVTDNTDEDEPEIIQAVKAIANLASLRVGLEEAHQQALELRPLIEALFSPAPLTPAQMQQATDKNFAKTLIKFAEARAARDKFLPLAETAWQVLEPALESIAANSEDGKSSLQKS</sequence>
<keyword evidence="2" id="KW-1185">Reference proteome</keyword>
<dbReference type="EMBL" id="JAMZMM010000418">
    <property type="protein sequence ID" value="MCP2731873.1"/>
    <property type="molecule type" value="Genomic_DNA"/>
</dbReference>
<dbReference type="RefSeq" id="WP_254014604.1">
    <property type="nucleotide sequence ID" value="NZ_JAMZMM010000418.1"/>
</dbReference>
<accession>A0AAE3GXV6</accession>
<reference evidence="1" key="1">
    <citation type="submission" date="2022-06" db="EMBL/GenBank/DDBJ databases">
        <title>New cyanobacteria of genus Symplocastrum in benthos of Lake Baikal.</title>
        <authorList>
            <person name="Sorokovikova E."/>
            <person name="Tikhonova I."/>
            <person name="Krasnopeev A."/>
            <person name="Evseev P."/>
            <person name="Gladkikh A."/>
            <person name="Belykh O."/>
        </authorList>
    </citation>
    <scope>NUCLEOTIDE SEQUENCE</scope>
    <source>
        <strain evidence="1">BBK-W-15</strain>
    </source>
</reference>
<gene>
    <name evidence="1" type="ORF">NJ959_25915</name>
</gene>
<evidence type="ECO:0000313" key="2">
    <source>
        <dbReference type="Proteomes" id="UP001204953"/>
    </source>
</evidence>
<protein>
    <submittedName>
        <fullName evidence="1">Uncharacterized protein</fullName>
    </submittedName>
</protein>
<evidence type="ECO:0000313" key="1">
    <source>
        <dbReference type="EMBL" id="MCP2731873.1"/>
    </source>
</evidence>
<name>A0AAE3GXV6_9CYAN</name>
<comment type="caution">
    <text evidence="1">The sequence shown here is derived from an EMBL/GenBank/DDBJ whole genome shotgun (WGS) entry which is preliminary data.</text>
</comment>
<dbReference type="AlphaFoldDB" id="A0AAE3GXV6"/>
<proteinExistence type="predicted"/>
<dbReference type="Proteomes" id="UP001204953">
    <property type="component" value="Unassembled WGS sequence"/>
</dbReference>
<organism evidence="1 2">
    <name type="scientific">Limnofasciculus baicalensis BBK-W-15</name>
    <dbReference type="NCBI Taxonomy" id="2699891"/>
    <lineage>
        <taxon>Bacteria</taxon>
        <taxon>Bacillati</taxon>
        <taxon>Cyanobacteriota</taxon>
        <taxon>Cyanophyceae</taxon>
        <taxon>Coleofasciculales</taxon>
        <taxon>Coleofasciculaceae</taxon>
        <taxon>Limnofasciculus</taxon>
        <taxon>Limnofasciculus baicalensis</taxon>
    </lineage>
</organism>